<dbReference type="GO" id="GO:0016226">
    <property type="term" value="P:iron-sulfur cluster assembly"/>
    <property type="evidence" value="ECO:0007669"/>
    <property type="project" value="InterPro"/>
</dbReference>
<dbReference type="InterPro" id="IPR044304">
    <property type="entry name" value="NUBPL-like"/>
</dbReference>
<reference evidence="6" key="1">
    <citation type="submission" date="2018-05" db="EMBL/GenBank/DDBJ databases">
        <authorList>
            <person name="Lanie J.A."/>
            <person name="Ng W.-L."/>
            <person name="Kazmierczak K.M."/>
            <person name="Andrzejewski T.M."/>
            <person name="Davidsen T.M."/>
            <person name="Wayne K.J."/>
            <person name="Tettelin H."/>
            <person name="Glass J.I."/>
            <person name="Rusch D."/>
            <person name="Podicherti R."/>
            <person name="Tsui H.-C.T."/>
            <person name="Winkler M.E."/>
        </authorList>
    </citation>
    <scope>NUCLEOTIDE SEQUENCE</scope>
</reference>
<keyword evidence="3" id="KW-0067">ATP-binding</keyword>
<organism evidence="6">
    <name type="scientific">marine metagenome</name>
    <dbReference type="NCBI Taxonomy" id="408172"/>
    <lineage>
        <taxon>unclassified sequences</taxon>
        <taxon>metagenomes</taxon>
        <taxon>ecological metagenomes</taxon>
    </lineage>
</organism>
<evidence type="ECO:0000256" key="1">
    <source>
        <dbReference type="ARBA" id="ARBA00022723"/>
    </source>
</evidence>
<dbReference type="InterPro" id="IPR027417">
    <property type="entry name" value="P-loop_NTPase"/>
</dbReference>
<dbReference type="PANTHER" id="PTHR42961">
    <property type="entry name" value="IRON-SULFUR PROTEIN NUBPL"/>
    <property type="match status" value="1"/>
</dbReference>
<evidence type="ECO:0000313" key="6">
    <source>
        <dbReference type="EMBL" id="SVD49222.1"/>
    </source>
</evidence>
<dbReference type="Pfam" id="PF10609">
    <property type="entry name" value="ParA"/>
    <property type="match status" value="1"/>
</dbReference>
<evidence type="ECO:0000256" key="2">
    <source>
        <dbReference type="ARBA" id="ARBA00022741"/>
    </source>
</evidence>
<dbReference type="GO" id="GO:0140663">
    <property type="term" value="F:ATP-dependent FeS chaperone activity"/>
    <property type="evidence" value="ECO:0007669"/>
    <property type="project" value="InterPro"/>
</dbReference>
<dbReference type="FunFam" id="3.40.50.300:FF:001119">
    <property type="entry name" value="Iron-sulfur cluster carrier protein"/>
    <property type="match status" value="1"/>
</dbReference>
<dbReference type="CDD" id="cd02037">
    <property type="entry name" value="Mrp_NBP35"/>
    <property type="match status" value="1"/>
</dbReference>
<dbReference type="EMBL" id="UINC01154118">
    <property type="protein sequence ID" value="SVD49222.1"/>
    <property type="molecule type" value="Genomic_DNA"/>
</dbReference>
<dbReference type="SUPFAM" id="SSF52540">
    <property type="entry name" value="P-loop containing nucleoside triphosphate hydrolases"/>
    <property type="match status" value="1"/>
</dbReference>
<keyword evidence="1" id="KW-0479">Metal-binding</keyword>
<dbReference type="Gene3D" id="3.40.50.300">
    <property type="entry name" value="P-loop containing nucleotide triphosphate hydrolases"/>
    <property type="match status" value="1"/>
</dbReference>
<dbReference type="GO" id="GO:0005524">
    <property type="term" value="F:ATP binding"/>
    <property type="evidence" value="ECO:0007669"/>
    <property type="project" value="UniProtKB-KW"/>
</dbReference>
<gene>
    <name evidence="6" type="ORF">METZ01_LOCUS402076</name>
</gene>
<name>A0A382VRU5_9ZZZZ</name>
<keyword evidence="5" id="KW-0411">Iron-sulfur</keyword>
<keyword evidence="4" id="KW-0408">Iron</keyword>
<feature type="non-terminal residue" evidence="6">
    <location>
        <position position="235"/>
    </location>
</feature>
<dbReference type="InterPro" id="IPR033756">
    <property type="entry name" value="YlxH/NBP35"/>
</dbReference>
<dbReference type="InterPro" id="IPR019591">
    <property type="entry name" value="Mrp/NBP35_ATP-bd"/>
</dbReference>
<dbReference type="InterPro" id="IPR000808">
    <property type="entry name" value="Mrp-like_CS"/>
</dbReference>
<evidence type="ECO:0008006" key="7">
    <source>
        <dbReference type="Google" id="ProtNLM"/>
    </source>
</evidence>
<proteinExistence type="inferred from homology"/>
<accession>A0A382VRU5</accession>
<dbReference type="PANTHER" id="PTHR42961:SF2">
    <property type="entry name" value="IRON-SULFUR PROTEIN NUBPL"/>
    <property type="match status" value="1"/>
</dbReference>
<sequence length="235" mass="25800">MLNKNVSIKVPDTLRKVRNLIPIFSAKGGVGKSEIALNLALSLVNKKKKVGLADVDIYGPSQTTMMGAISEEIEVSNKLLNPVTKNGIKLMSMGLINDERKPIIWRGPMVSGAVVQLLTQTDWKELDYLIIDTPPGTGDVQLTLLQRIPITSSIIVTTPQKVAISDTKKGIAMINKLGVPILGLIENMSWYQPDNSNTRYYPFGKDGGVELANEYSLDLLSQIPLYENDDLSFIS</sequence>
<evidence type="ECO:0000256" key="5">
    <source>
        <dbReference type="ARBA" id="ARBA00023014"/>
    </source>
</evidence>
<dbReference type="HAMAP" id="MF_02040">
    <property type="entry name" value="Mrp_NBP35"/>
    <property type="match status" value="1"/>
</dbReference>
<dbReference type="AlphaFoldDB" id="A0A382VRU5"/>
<dbReference type="GO" id="GO:0046872">
    <property type="term" value="F:metal ion binding"/>
    <property type="evidence" value="ECO:0007669"/>
    <property type="project" value="UniProtKB-KW"/>
</dbReference>
<evidence type="ECO:0000256" key="4">
    <source>
        <dbReference type="ARBA" id="ARBA00023004"/>
    </source>
</evidence>
<protein>
    <recommendedName>
        <fullName evidence="7">AAA domain-containing protein</fullName>
    </recommendedName>
</protein>
<evidence type="ECO:0000256" key="3">
    <source>
        <dbReference type="ARBA" id="ARBA00022840"/>
    </source>
</evidence>
<keyword evidence="2" id="KW-0547">Nucleotide-binding</keyword>
<dbReference type="PROSITE" id="PS01215">
    <property type="entry name" value="MRP"/>
    <property type="match status" value="1"/>
</dbReference>
<dbReference type="GO" id="GO:0051539">
    <property type="term" value="F:4 iron, 4 sulfur cluster binding"/>
    <property type="evidence" value="ECO:0007669"/>
    <property type="project" value="TreeGrafter"/>
</dbReference>